<dbReference type="InterPro" id="IPR035906">
    <property type="entry name" value="MetI-like_sf"/>
</dbReference>
<feature type="transmembrane region" description="Helical" evidence="7">
    <location>
        <begin position="76"/>
        <end position="101"/>
    </location>
</feature>
<keyword evidence="6 7" id="KW-0472">Membrane</keyword>
<evidence type="ECO:0000256" key="6">
    <source>
        <dbReference type="ARBA" id="ARBA00023136"/>
    </source>
</evidence>
<sequence length="282" mass="31282">MKQKNKVAATTNWPLTILLIVGCLTVIFPLYMALVIAFKKPSEMTNDIAGALSLPKSWSLENFAEAMRVTDFWHSLGYSVMITVVTVVLAILIHSLAGYAIGRSMAKSKFYKVSYLYIVSGMFVPFAILMMPLVKQTAQMGIDNWFGVIICYLVFYMPMNVMLYSGYLKNIPIALEEAAFVDGATTWSTYWKIIFPIMTPMHATVAVLTALGTWNDVMTPLVIMSGTGVNTLPLAQLTFQTQFGTNYNLAFASYLLALLPILIFYLVCQKQIINGVVNGAVK</sequence>
<dbReference type="RefSeq" id="WP_159752487.1">
    <property type="nucleotide sequence ID" value="NZ_CASSPE010000185.1"/>
</dbReference>
<evidence type="ECO:0000256" key="2">
    <source>
        <dbReference type="ARBA" id="ARBA00022448"/>
    </source>
</evidence>
<comment type="subcellular location">
    <subcellularLocation>
        <location evidence="1 7">Cell membrane</location>
        <topology evidence="1 7">Multi-pass membrane protein</topology>
    </subcellularLocation>
</comment>
<evidence type="ECO:0000313" key="9">
    <source>
        <dbReference type="EMBL" id="MXP77284.1"/>
    </source>
</evidence>
<feature type="transmembrane region" description="Helical" evidence="7">
    <location>
        <begin position="189"/>
        <end position="211"/>
    </location>
</feature>
<proteinExistence type="inferred from homology"/>
<keyword evidence="10" id="KW-1185">Reference proteome</keyword>
<name>A0A7X3MIY7_9FIRM</name>
<dbReference type="Pfam" id="PF00528">
    <property type="entry name" value="BPD_transp_1"/>
    <property type="match status" value="1"/>
</dbReference>
<feature type="transmembrane region" description="Helical" evidence="7">
    <location>
        <begin position="247"/>
        <end position="267"/>
    </location>
</feature>
<dbReference type="AlphaFoldDB" id="A0A7X3MIY7"/>
<evidence type="ECO:0000256" key="4">
    <source>
        <dbReference type="ARBA" id="ARBA00022692"/>
    </source>
</evidence>
<dbReference type="SUPFAM" id="SSF161098">
    <property type="entry name" value="MetI-like"/>
    <property type="match status" value="1"/>
</dbReference>
<dbReference type="PANTHER" id="PTHR43744:SF12">
    <property type="entry name" value="ABC TRANSPORTER PERMEASE PROTEIN MG189-RELATED"/>
    <property type="match status" value="1"/>
</dbReference>
<comment type="caution">
    <text evidence="9">The sequence shown here is derived from an EMBL/GenBank/DDBJ whole genome shotgun (WGS) entry which is preliminary data.</text>
</comment>
<keyword evidence="3" id="KW-1003">Cell membrane</keyword>
<evidence type="ECO:0000256" key="5">
    <source>
        <dbReference type="ARBA" id="ARBA00022989"/>
    </source>
</evidence>
<feature type="transmembrane region" description="Helical" evidence="7">
    <location>
        <begin position="12"/>
        <end position="38"/>
    </location>
</feature>
<organism evidence="9 10">
    <name type="scientific">Sporofaciens musculi</name>
    <dbReference type="NCBI Taxonomy" id="2681861"/>
    <lineage>
        <taxon>Bacteria</taxon>
        <taxon>Bacillati</taxon>
        <taxon>Bacillota</taxon>
        <taxon>Clostridia</taxon>
        <taxon>Lachnospirales</taxon>
        <taxon>Lachnospiraceae</taxon>
        <taxon>Sporofaciens</taxon>
    </lineage>
</organism>
<gene>
    <name evidence="9" type="ORF">GN277_18450</name>
</gene>
<feature type="transmembrane region" description="Helical" evidence="7">
    <location>
        <begin position="113"/>
        <end position="133"/>
    </location>
</feature>
<evidence type="ECO:0000313" key="10">
    <source>
        <dbReference type="Proteomes" id="UP000460412"/>
    </source>
</evidence>
<feature type="transmembrane region" description="Helical" evidence="7">
    <location>
        <begin position="145"/>
        <end position="168"/>
    </location>
</feature>
<accession>A0A7X3MIY7</accession>
<keyword evidence="5 7" id="KW-1133">Transmembrane helix</keyword>
<dbReference type="PANTHER" id="PTHR43744">
    <property type="entry name" value="ABC TRANSPORTER PERMEASE PROTEIN MG189-RELATED-RELATED"/>
    <property type="match status" value="1"/>
</dbReference>
<dbReference type="Proteomes" id="UP000460412">
    <property type="component" value="Unassembled WGS sequence"/>
</dbReference>
<evidence type="ECO:0000256" key="1">
    <source>
        <dbReference type="ARBA" id="ARBA00004651"/>
    </source>
</evidence>
<dbReference type="CDD" id="cd06261">
    <property type="entry name" value="TM_PBP2"/>
    <property type="match status" value="1"/>
</dbReference>
<dbReference type="Gene3D" id="1.10.3720.10">
    <property type="entry name" value="MetI-like"/>
    <property type="match status" value="1"/>
</dbReference>
<evidence type="ECO:0000256" key="3">
    <source>
        <dbReference type="ARBA" id="ARBA00022475"/>
    </source>
</evidence>
<keyword evidence="4 7" id="KW-0812">Transmembrane</keyword>
<dbReference type="EMBL" id="WUQX01000001">
    <property type="protein sequence ID" value="MXP77284.1"/>
    <property type="molecule type" value="Genomic_DNA"/>
</dbReference>
<keyword evidence="2 7" id="KW-0813">Transport</keyword>
<dbReference type="GO" id="GO:0005886">
    <property type="term" value="C:plasma membrane"/>
    <property type="evidence" value="ECO:0007669"/>
    <property type="project" value="UniProtKB-SubCell"/>
</dbReference>
<reference evidence="9 10" key="1">
    <citation type="submission" date="2019-12" db="EMBL/GenBank/DDBJ databases">
        <title>Sporaefaciens musculi gen. nov., sp. nov., a novel bacterium isolated from the caecum of an obese mouse.</title>
        <authorList>
            <person name="Rasmussen T.S."/>
            <person name="Streidl T."/>
            <person name="Hitch T.C.A."/>
            <person name="Wortmann E."/>
            <person name="Deptula P."/>
            <person name="Hansen M."/>
            <person name="Nielsen D.S."/>
            <person name="Clavel T."/>
            <person name="Vogensen F.K."/>
        </authorList>
    </citation>
    <scope>NUCLEOTIDE SEQUENCE [LARGE SCALE GENOMIC DNA]</scope>
    <source>
        <strain evidence="9 10">WCA-9-b2</strain>
    </source>
</reference>
<dbReference type="PROSITE" id="PS51257">
    <property type="entry name" value="PROKAR_LIPOPROTEIN"/>
    <property type="match status" value="1"/>
</dbReference>
<feature type="domain" description="ABC transmembrane type-1" evidence="8">
    <location>
        <begin position="76"/>
        <end position="268"/>
    </location>
</feature>
<dbReference type="GO" id="GO:0055085">
    <property type="term" value="P:transmembrane transport"/>
    <property type="evidence" value="ECO:0007669"/>
    <property type="project" value="InterPro"/>
</dbReference>
<dbReference type="PROSITE" id="PS50928">
    <property type="entry name" value="ABC_TM1"/>
    <property type="match status" value="1"/>
</dbReference>
<dbReference type="InterPro" id="IPR000515">
    <property type="entry name" value="MetI-like"/>
</dbReference>
<comment type="similarity">
    <text evidence="7">Belongs to the binding-protein-dependent transport system permease family.</text>
</comment>
<protein>
    <submittedName>
        <fullName evidence="9">ABC transporter permease subunit</fullName>
    </submittedName>
</protein>
<evidence type="ECO:0000256" key="7">
    <source>
        <dbReference type="RuleBase" id="RU363032"/>
    </source>
</evidence>
<evidence type="ECO:0000259" key="8">
    <source>
        <dbReference type="PROSITE" id="PS50928"/>
    </source>
</evidence>